<sequence>MRSLLWSLWWCMLSLIAAVGGCKKKTICRPPPGGRPGCGRTWWGRHKLLILFLMFLKNVSFQSSLRDGEIFGDDYKLGLNSRGKLQNVEDIK</sequence>
<dbReference type="EMBL" id="OW152835">
    <property type="protein sequence ID" value="CAH2056189.1"/>
    <property type="molecule type" value="Genomic_DNA"/>
</dbReference>
<reference evidence="2" key="1">
    <citation type="submission" date="2022-03" db="EMBL/GenBank/DDBJ databases">
        <authorList>
            <person name="Martin H S."/>
        </authorList>
    </citation>
    <scope>NUCLEOTIDE SEQUENCE</scope>
</reference>
<accession>A0ABN8IIJ4</accession>
<feature type="non-terminal residue" evidence="2">
    <location>
        <position position="92"/>
    </location>
</feature>
<feature type="chain" id="PRO_5046294838" evidence="1">
    <location>
        <begin position="22"/>
        <end position="92"/>
    </location>
</feature>
<protein>
    <submittedName>
        <fullName evidence="2">Uncharacterized protein</fullName>
    </submittedName>
</protein>
<dbReference type="PROSITE" id="PS51257">
    <property type="entry name" value="PROKAR_LIPOPROTEIN"/>
    <property type="match status" value="1"/>
</dbReference>
<gene>
    <name evidence="2" type="ORF">IPOD504_LOCUS9443</name>
</gene>
<dbReference type="Proteomes" id="UP000837857">
    <property type="component" value="Chromosome 23"/>
</dbReference>
<name>A0ABN8IIJ4_9NEOP</name>
<keyword evidence="1" id="KW-0732">Signal</keyword>
<keyword evidence="3" id="KW-1185">Reference proteome</keyword>
<evidence type="ECO:0000313" key="2">
    <source>
        <dbReference type="EMBL" id="CAH2056189.1"/>
    </source>
</evidence>
<proteinExistence type="predicted"/>
<feature type="signal peptide" evidence="1">
    <location>
        <begin position="1"/>
        <end position="21"/>
    </location>
</feature>
<evidence type="ECO:0000313" key="3">
    <source>
        <dbReference type="Proteomes" id="UP000837857"/>
    </source>
</evidence>
<organism evidence="2 3">
    <name type="scientific">Iphiclides podalirius</name>
    <name type="common">scarce swallowtail</name>
    <dbReference type="NCBI Taxonomy" id="110791"/>
    <lineage>
        <taxon>Eukaryota</taxon>
        <taxon>Metazoa</taxon>
        <taxon>Ecdysozoa</taxon>
        <taxon>Arthropoda</taxon>
        <taxon>Hexapoda</taxon>
        <taxon>Insecta</taxon>
        <taxon>Pterygota</taxon>
        <taxon>Neoptera</taxon>
        <taxon>Endopterygota</taxon>
        <taxon>Lepidoptera</taxon>
        <taxon>Glossata</taxon>
        <taxon>Ditrysia</taxon>
        <taxon>Papilionoidea</taxon>
        <taxon>Papilionidae</taxon>
        <taxon>Papilioninae</taxon>
        <taxon>Iphiclides</taxon>
    </lineage>
</organism>
<evidence type="ECO:0000256" key="1">
    <source>
        <dbReference type="SAM" id="SignalP"/>
    </source>
</evidence>